<gene>
    <name evidence="3" type="ORF">EDD75_0486</name>
</gene>
<dbReference type="InterPro" id="IPR019606">
    <property type="entry name" value="GerMN"/>
</dbReference>
<evidence type="ECO:0000259" key="2">
    <source>
        <dbReference type="SMART" id="SM00909"/>
    </source>
</evidence>
<dbReference type="SMART" id="SM00909">
    <property type="entry name" value="Germane"/>
    <property type="match status" value="1"/>
</dbReference>
<dbReference type="EMBL" id="RKRE01000001">
    <property type="protein sequence ID" value="RPF49666.1"/>
    <property type="molecule type" value="Genomic_DNA"/>
</dbReference>
<proteinExistence type="predicted"/>
<evidence type="ECO:0000313" key="4">
    <source>
        <dbReference type="Proteomes" id="UP000282654"/>
    </source>
</evidence>
<dbReference type="AlphaFoldDB" id="A0A3N5AWP7"/>
<name>A0A3N5AWP7_9THEO</name>
<feature type="compositionally biased region" description="Low complexity" evidence="1">
    <location>
        <begin position="35"/>
        <end position="52"/>
    </location>
</feature>
<feature type="region of interest" description="Disordered" evidence="1">
    <location>
        <begin position="35"/>
        <end position="58"/>
    </location>
</feature>
<reference evidence="3 4" key="1">
    <citation type="submission" date="2018-11" db="EMBL/GenBank/DDBJ databases">
        <title>Genomic Encyclopedia of Type Strains, Phase IV (KMG-IV): sequencing the most valuable type-strain genomes for metagenomic binning, comparative biology and taxonomic classification.</title>
        <authorList>
            <person name="Goeker M."/>
        </authorList>
    </citation>
    <scope>NUCLEOTIDE SEQUENCE [LARGE SCALE GENOMIC DNA]</scope>
    <source>
        <strain evidence="3 4">DSM 102936</strain>
    </source>
</reference>
<dbReference type="RefSeq" id="WP_123927481.1">
    <property type="nucleotide sequence ID" value="NZ_RKRE01000001.1"/>
</dbReference>
<accession>A0A3N5AWP7</accession>
<dbReference type="OrthoDB" id="9809406at2"/>
<sequence>MPRKKWTWFLAGACAAIVLALALFYSHSGQSSVKPPASPAKVPVAPATPEPAAGRKNPAPSPVKVILYFSDNQAMYLLPEERSLTPESKTLPEAVVQALIAGPRLPGRTRTIPEGTRLLSLEVAGGTATVNFSRELKTEHWGGSAGELMTVYSVVNTLARLPGISRVQFLLEGERIESLTGHMDLTQPLTPRWDLVKTAP</sequence>
<dbReference type="Pfam" id="PF10646">
    <property type="entry name" value="Germane"/>
    <property type="match status" value="1"/>
</dbReference>
<evidence type="ECO:0000256" key="1">
    <source>
        <dbReference type="SAM" id="MobiDB-lite"/>
    </source>
</evidence>
<organism evidence="3 4">
    <name type="scientific">Thermodesulfitimonas autotrophica</name>
    <dbReference type="NCBI Taxonomy" id="1894989"/>
    <lineage>
        <taxon>Bacteria</taxon>
        <taxon>Bacillati</taxon>
        <taxon>Bacillota</taxon>
        <taxon>Clostridia</taxon>
        <taxon>Thermoanaerobacterales</taxon>
        <taxon>Thermoanaerobacteraceae</taxon>
        <taxon>Thermodesulfitimonas</taxon>
    </lineage>
</organism>
<protein>
    <submittedName>
        <fullName evidence="3">Sporulation and spore germination protein</fullName>
    </submittedName>
</protein>
<comment type="caution">
    <text evidence="3">The sequence shown here is derived from an EMBL/GenBank/DDBJ whole genome shotgun (WGS) entry which is preliminary data.</text>
</comment>
<evidence type="ECO:0000313" key="3">
    <source>
        <dbReference type="EMBL" id="RPF49666.1"/>
    </source>
</evidence>
<keyword evidence="4" id="KW-1185">Reference proteome</keyword>
<feature type="domain" description="GerMN" evidence="2">
    <location>
        <begin position="92"/>
        <end position="180"/>
    </location>
</feature>
<dbReference type="Proteomes" id="UP000282654">
    <property type="component" value="Unassembled WGS sequence"/>
</dbReference>